<name>C0DU46_EIKCO</name>
<evidence type="ECO:0000313" key="3">
    <source>
        <dbReference type="Proteomes" id="UP000005837"/>
    </source>
</evidence>
<organism evidence="2 3">
    <name type="scientific">Eikenella corrodens ATCC 23834</name>
    <dbReference type="NCBI Taxonomy" id="546274"/>
    <lineage>
        <taxon>Bacteria</taxon>
        <taxon>Pseudomonadati</taxon>
        <taxon>Pseudomonadota</taxon>
        <taxon>Betaproteobacteria</taxon>
        <taxon>Neisseriales</taxon>
        <taxon>Neisseriaceae</taxon>
        <taxon>Eikenella</taxon>
    </lineage>
</organism>
<feature type="region of interest" description="Disordered" evidence="1">
    <location>
        <begin position="1"/>
        <end position="26"/>
    </location>
</feature>
<dbReference type="AlphaFoldDB" id="C0DU46"/>
<reference evidence="2 3" key="1">
    <citation type="submission" date="2009-01" db="EMBL/GenBank/DDBJ databases">
        <authorList>
            <person name="Fulton L."/>
            <person name="Clifton S."/>
            <person name="Chinwalla A.T."/>
            <person name="Mitreva M."/>
            <person name="Sodergren E."/>
            <person name="Weinstock G."/>
            <person name="Clifton S."/>
            <person name="Dooling D.J."/>
            <person name="Fulton B."/>
            <person name="Minx P."/>
            <person name="Pepin K.H."/>
            <person name="Johnson M."/>
            <person name="Bhonagiri V."/>
            <person name="Nash W.E."/>
            <person name="Mardis E.R."/>
            <person name="Wilson R.K."/>
        </authorList>
    </citation>
    <scope>NUCLEOTIDE SEQUENCE [LARGE SCALE GENOMIC DNA]</scope>
    <source>
        <strain evidence="2 3">ATCC 23834</strain>
    </source>
</reference>
<proteinExistence type="predicted"/>
<dbReference type="HOGENOM" id="CLU_3269359_0_0_4"/>
<sequence length="41" mass="4644">MKIGKEPAEELVGKKTKLSGSPNWLLGLPENRHQRLKKISM</sequence>
<gene>
    <name evidence="2" type="ORF">EIKCOROL_00877</name>
</gene>
<comment type="caution">
    <text evidence="2">The sequence shown here is derived from an EMBL/GenBank/DDBJ whole genome shotgun (WGS) entry which is preliminary data.</text>
</comment>
<protein>
    <submittedName>
        <fullName evidence="2">Uncharacterized protein</fullName>
    </submittedName>
</protein>
<evidence type="ECO:0000313" key="2">
    <source>
        <dbReference type="EMBL" id="EEG24244.1"/>
    </source>
</evidence>
<evidence type="ECO:0000256" key="1">
    <source>
        <dbReference type="SAM" id="MobiDB-lite"/>
    </source>
</evidence>
<accession>C0DU46</accession>
<dbReference type="EMBL" id="ACEA01000017">
    <property type="protein sequence ID" value="EEG24244.1"/>
    <property type="molecule type" value="Genomic_DNA"/>
</dbReference>
<dbReference type="Proteomes" id="UP000005837">
    <property type="component" value="Unassembled WGS sequence"/>
</dbReference>
<feature type="compositionally biased region" description="Basic and acidic residues" evidence="1">
    <location>
        <begin position="1"/>
        <end position="13"/>
    </location>
</feature>